<dbReference type="PANTHER" id="PTHR43304:SF1">
    <property type="entry name" value="PAC DOMAIN-CONTAINING PROTEIN"/>
    <property type="match status" value="1"/>
</dbReference>
<dbReference type="InterPro" id="IPR004358">
    <property type="entry name" value="Sig_transdc_His_kin-like_C"/>
</dbReference>
<dbReference type="PANTHER" id="PTHR43304">
    <property type="entry name" value="PHYTOCHROME-LIKE PROTEIN CPH1"/>
    <property type="match status" value="1"/>
</dbReference>
<feature type="domain" description="PAC" evidence="9">
    <location>
        <begin position="541"/>
        <end position="593"/>
    </location>
</feature>
<protein>
    <recommendedName>
        <fullName evidence="2">histidine kinase</fullName>
        <ecNumber evidence="2">2.7.13.3</ecNumber>
    </recommendedName>
</protein>
<keyword evidence="3" id="KW-0597">Phosphoprotein</keyword>
<dbReference type="Gene3D" id="1.10.287.130">
    <property type="match status" value="1"/>
</dbReference>
<feature type="domain" description="Histidine kinase" evidence="7">
    <location>
        <begin position="613"/>
        <end position="825"/>
    </location>
</feature>
<feature type="transmembrane region" description="Helical" evidence="6">
    <location>
        <begin position="16"/>
        <end position="41"/>
    </location>
</feature>
<keyword evidence="6" id="KW-1133">Transmembrane helix</keyword>
<dbReference type="SMART" id="SM00387">
    <property type="entry name" value="HATPase_c"/>
    <property type="match status" value="1"/>
</dbReference>
<evidence type="ECO:0000259" key="7">
    <source>
        <dbReference type="PROSITE" id="PS50109"/>
    </source>
</evidence>
<comment type="caution">
    <text evidence="10">The sequence shown here is derived from an EMBL/GenBank/DDBJ whole genome shotgun (WGS) entry which is preliminary data.</text>
</comment>
<dbReference type="PROSITE" id="PS50113">
    <property type="entry name" value="PAC"/>
    <property type="match status" value="3"/>
</dbReference>
<dbReference type="PRINTS" id="PR00344">
    <property type="entry name" value="BCTRLSENSOR"/>
</dbReference>
<evidence type="ECO:0000256" key="1">
    <source>
        <dbReference type="ARBA" id="ARBA00000085"/>
    </source>
</evidence>
<evidence type="ECO:0000313" key="10">
    <source>
        <dbReference type="EMBL" id="RDJ13922.1"/>
    </source>
</evidence>
<evidence type="ECO:0000259" key="9">
    <source>
        <dbReference type="PROSITE" id="PS50113"/>
    </source>
</evidence>
<feature type="domain" description="PAC" evidence="9">
    <location>
        <begin position="281"/>
        <end position="332"/>
    </location>
</feature>
<dbReference type="PROSITE" id="PS50109">
    <property type="entry name" value="HIS_KIN"/>
    <property type="match status" value="1"/>
</dbReference>
<dbReference type="InterPro" id="IPR013655">
    <property type="entry name" value="PAS_fold_3"/>
</dbReference>
<dbReference type="InterPro" id="IPR052162">
    <property type="entry name" value="Sensor_kinase/Photoreceptor"/>
</dbReference>
<evidence type="ECO:0000313" key="11">
    <source>
        <dbReference type="Proteomes" id="UP000254939"/>
    </source>
</evidence>
<evidence type="ECO:0000256" key="6">
    <source>
        <dbReference type="SAM" id="Phobius"/>
    </source>
</evidence>
<dbReference type="InterPro" id="IPR003594">
    <property type="entry name" value="HATPase_dom"/>
</dbReference>
<dbReference type="Pfam" id="PF08447">
    <property type="entry name" value="PAS_3"/>
    <property type="match status" value="4"/>
</dbReference>
<dbReference type="InterPro" id="IPR005467">
    <property type="entry name" value="His_kinase_dom"/>
</dbReference>
<dbReference type="Gene3D" id="3.30.450.20">
    <property type="entry name" value="PAS domain"/>
    <property type="match status" value="4"/>
</dbReference>
<dbReference type="InterPro" id="IPR036097">
    <property type="entry name" value="HisK_dim/P_sf"/>
</dbReference>
<dbReference type="EMBL" id="NAAC01000007">
    <property type="protein sequence ID" value="RDJ13922.1"/>
    <property type="molecule type" value="Genomic_DNA"/>
</dbReference>
<dbReference type="CDD" id="cd00130">
    <property type="entry name" value="PAS"/>
    <property type="match status" value="3"/>
</dbReference>
<keyword evidence="6" id="KW-0812">Transmembrane</keyword>
<comment type="catalytic activity">
    <reaction evidence="1">
        <text>ATP + protein L-histidine = ADP + protein N-phospho-L-histidine.</text>
        <dbReference type="EC" id="2.7.13.3"/>
    </reaction>
</comment>
<proteinExistence type="predicted"/>
<dbReference type="InterPro" id="IPR000700">
    <property type="entry name" value="PAS-assoc_C"/>
</dbReference>
<dbReference type="Pfam" id="PF02518">
    <property type="entry name" value="HATPase_c"/>
    <property type="match status" value="1"/>
</dbReference>
<dbReference type="PROSITE" id="PS50112">
    <property type="entry name" value="PAS"/>
    <property type="match status" value="2"/>
</dbReference>
<dbReference type="SMART" id="SM00086">
    <property type="entry name" value="PAC"/>
    <property type="match status" value="3"/>
</dbReference>
<evidence type="ECO:0000256" key="2">
    <source>
        <dbReference type="ARBA" id="ARBA00012438"/>
    </source>
</evidence>
<keyword evidence="6" id="KW-0472">Membrane</keyword>
<dbReference type="SUPFAM" id="SSF47384">
    <property type="entry name" value="Homodimeric domain of signal transducing histidine kinase"/>
    <property type="match status" value="1"/>
</dbReference>
<dbReference type="InterPro" id="IPR000014">
    <property type="entry name" value="PAS"/>
</dbReference>
<feature type="domain" description="PAS" evidence="8">
    <location>
        <begin position="333"/>
        <end position="410"/>
    </location>
</feature>
<dbReference type="Proteomes" id="UP000254939">
    <property type="component" value="Unassembled WGS sequence"/>
</dbReference>
<dbReference type="NCBIfam" id="TIGR00229">
    <property type="entry name" value="sensory_box"/>
    <property type="match status" value="2"/>
</dbReference>
<gene>
    <name evidence="10" type="ORF">B5K06_08095</name>
</gene>
<name>A0A370KTE5_9HYPH</name>
<dbReference type="InterPro" id="IPR001610">
    <property type="entry name" value="PAC"/>
</dbReference>
<feature type="domain" description="PAS" evidence="8">
    <location>
        <begin position="466"/>
        <end position="538"/>
    </location>
</feature>
<dbReference type="Gene3D" id="3.30.565.10">
    <property type="entry name" value="Histidine kinase-like ATPase, C-terminal domain"/>
    <property type="match status" value="1"/>
</dbReference>
<accession>A0A370KTE5</accession>
<dbReference type="EC" id="2.7.13.3" evidence="2"/>
<dbReference type="GO" id="GO:0000155">
    <property type="term" value="F:phosphorelay sensor kinase activity"/>
    <property type="evidence" value="ECO:0007669"/>
    <property type="project" value="InterPro"/>
</dbReference>
<dbReference type="SMART" id="SM00091">
    <property type="entry name" value="PAS"/>
    <property type="match status" value="3"/>
</dbReference>
<keyword evidence="5" id="KW-0418">Kinase</keyword>
<reference evidence="10 11" key="1">
    <citation type="submission" date="2017-03" db="EMBL/GenBank/DDBJ databases">
        <title>Genome analysis of Rhizobial strains effectives or ineffectives for nitrogen fixation isolated from bean seeds.</title>
        <authorList>
            <person name="Peralta H."/>
            <person name="Aguilar-Vera A."/>
            <person name="Mora Y."/>
            <person name="Vargas-Lagunas C."/>
            <person name="Girard L."/>
            <person name="Mora J."/>
        </authorList>
    </citation>
    <scope>NUCLEOTIDE SEQUENCE [LARGE SCALE GENOMIC DNA]</scope>
    <source>
        <strain evidence="10 11">CCGM3</strain>
    </source>
</reference>
<dbReference type="RefSeq" id="WP_114712380.1">
    <property type="nucleotide sequence ID" value="NZ_KZ857258.1"/>
</dbReference>
<dbReference type="SMART" id="SM00388">
    <property type="entry name" value="HisKA"/>
    <property type="match status" value="1"/>
</dbReference>
<keyword evidence="4" id="KW-0808">Transferase</keyword>
<dbReference type="InterPro" id="IPR036890">
    <property type="entry name" value="HATPase_C_sf"/>
</dbReference>
<feature type="domain" description="PAC" evidence="9">
    <location>
        <begin position="413"/>
        <end position="465"/>
    </location>
</feature>
<dbReference type="PROSITE" id="PS51257">
    <property type="entry name" value="PROKAR_LIPOPROTEIN"/>
    <property type="match status" value="1"/>
</dbReference>
<evidence type="ECO:0000256" key="5">
    <source>
        <dbReference type="ARBA" id="ARBA00022777"/>
    </source>
</evidence>
<dbReference type="OrthoDB" id="226486at2"/>
<evidence type="ECO:0000259" key="8">
    <source>
        <dbReference type="PROSITE" id="PS50112"/>
    </source>
</evidence>
<dbReference type="SUPFAM" id="SSF55785">
    <property type="entry name" value="PYP-like sensor domain (PAS domain)"/>
    <property type="match status" value="4"/>
</dbReference>
<dbReference type="InterPro" id="IPR003661">
    <property type="entry name" value="HisK_dim/P_dom"/>
</dbReference>
<dbReference type="AlphaFoldDB" id="A0A370KTE5"/>
<evidence type="ECO:0000256" key="3">
    <source>
        <dbReference type="ARBA" id="ARBA00022553"/>
    </source>
</evidence>
<organism evidence="10 11">
    <name type="scientific">Rhizobium grahamii</name>
    <dbReference type="NCBI Taxonomy" id="1120045"/>
    <lineage>
        <taxon>Bacteria</taxon>
        <taxon>Pseudomonadati</taxon>
        <taxon>Pseudomonadota</taxon>
        <taxon>Alphaproteobacteria</taxon>
        <taxon>Hyphomicrobiales</taxon>
        <taxon>Rhizobiaceae</taxon>
        <taxon>Rhizobium/Agrobacterium group</taxon>
        <taxon>Rhizobium</taxon>
    </lineage>
</organism>
<dbReference type="InterPro" id="IPR035965">
    <property type="entry name" value="PAS-like_dom_sf"/>
</dbReference>
<dbReference type="CDD" id="cd00082">
    <property type="entry name" value="HisKA"/>
    <property type="match status" value="1"/>
</dbReference>
<evidence type="ECO:0000256" key="4">
    <source>
        <dbReference type="ARBA" id="ARBA00022679"/>
    </source>
</evidence>
<dbReference type="SUPFAM" id="SSF55874">
    <property type="entry name" value="ATPase domain of HSP90 chaperone/DNA topoisomerase II/histidine kinase"/>
    <property type="match status" value="1"/>
</dbReference>
<sequence length="829" mass="92151">MILSKALFLKRDSVGIAAIAVGLAACWLTHTPFAMLAPIGLAFFQERQSTDQVLNASLAVAATMSLFVIESHGSGLTWTAFLSLAFPVAVAFCAASGKFGRAIRGMVRFRQRYQLIDTSAEFLGLVHPEDHATAEQAAARAFWTGVPQVMRFRLRQQDGSYQWSEVRTDPTYGVRGNVDALSTDKEQPMCVGVERLGASDLGPVRAAHVVEELFGNGWAFDAEGRWIYLPLFAQTTLGKSPEELNRSVDEGYIAWKQLLHPEEYDAVAEKWSRSISTGEPFNAEHRIRRKTGFAWARSAARPVRDEQGLIVGWYGTSIDIDLYRRSLSDLQEREQSLTQLIDMVPGHLWMLAPDGKPIFSSKRMTDYIGFAFADIAARDDVSPEYVADSVVHPEDIEGFKETLRRSLNTGASFSDRYRVRRSDGVYRWMDGRAEPLRDQDGRILRWYGISRDIDDQISAEDALCRSERHLHGLLDALPIQVCSWLPSGKITYINKPYSNVLGFAEDNFIDFQASTQALIHPDDAEKVSWTAAHCISTGDAFALRYRRRSGDGSFRWSDVRFEPVHDENGGIAEWYGLVIDVDDEVRVQEKLRAAQVELARASQAATLAELSASIAHEVAQPLAALVSSSDACQRWLTSNPPNVERALGTLERVIRSAASAVDVVTRIRALFKQDVDARTVLDLGSVISKTCDLLADEATGHHVRWDVVIDEGLPALTFDKVQVQQVLVNLMRNAIEAMDGTSDRRILTVRARHLDGAVRVEIGDTGRGIECPERIFEAFFTTKAEGMGMGLVICRSIIESHGGRLWAEAVEPHGAKFIFTLMTDTAIRP</sequence>